<dbReference type="EMBL" id="CAEZZA010000022">
    <property type="protein sequence ID" value="CAB4739673.1"/>
    <property type="molecule type" value="Genomic_DNA"/>
</dbReference>
<accession>A0A6J6SYC0</accession>
<dbReference type="SUPFAM" id="SSF56112">
    <property type="entry name" value="Protein kinase-like (PK-like)"/>
    <property type="match status" value="1"/>
</dbReference>
<dbReference type="AlphaFoldDB" id="A0A6J6SYC0"/>
<dbReference type="EMBL" id="CAEZWW010000081">
    <property type="protein sequence ID" value="CAB4673976.1"/>
    <property type="molecule type" value="Genomic_DNA"/>
</dbReference>
<sequence length="368" mass="40063">MKPARGMTPGDADRLVAALVTGRGPSPDEQVTVWFAELAVGEREITVDQTNRSVVVGDRAIVKWLLHTDAAGHPAPDRLQALLSAGFTAMPRPWGLLHQVDPTSGALKLLAIVTEYLPGTQDGWEWAVADVRAHVRGAESGALTAPIAIGVLTAQMHVALSCTGITDATEAQAQTWYAAAGHDLAEAIALVDGDEGARLRPLESRIKESLHPISECVGTPLIDVHGDLHVGQILRTNAPYAYYVTDFDGNPLQTAVERMQRQPAARDVAGMLASLDHVGRVVIHRTPGVDEAKVVTWIAMAQEIFLDNYREELQRANAEHLLDERLLGPFQVQQECREFVYSVKHLPHWRYVPDAALPALLDRLEAPA</sequence>
<dbReference type="InterPro" id="IPR011009">
    <property type="entry name" value="Kinase-like_dom_sf"/>
</dbReference>
<name>A0A6J6SYC0_9ZZZZ</name>
<gene>
    <name evidence="2" type="ORF">UFOPK2310_00776</name>
    <name evidence="3" type="ORF">UFOPK2809_00263</name>
</gene>
<protein>
    <submittedName>
        <fullName evidence="3">Unannotated protein</fullName>
    </submittedName>
</protein>
<dbReference type="GO" id="GO:0005524">
    <property type="term" value="F:ATP binding"/>
    <property type="evidence" value="ECO:0007669"/>
    <property type="project" value="InterPro"/>
</dbReference>
<evidence type="ECO:0000313" key="2">
    <source>
        <dbReference type="EMBL" id="CAB4673976.1"/>
    </source>
</evidence>
<dbReference type="GO" id="GO:0005975">
    <property type="term" value="P:carbohydrate metabolic process"/>
    <property type="evidence" value="ECO:0007669"/>
    <property type="project" value="InterPro"/>
</dbReference>
<dbReference type="HAMAP" id="MF_02218">
    <property type="entry name" value="GlcN_kinase"/>
    <property type="match status" value="1"/>
</dbReference>
<reference evidence="3" key="1">
    <citation type="submission" date="2020-05" db="EMBL/GenBank/DDBJ databases">
        <authorList>
            <person name="Chiriac C."/>
            <person name="Salcher M."/>
            <person name="Ghai R."/>
            <person name="Kavagutti S V."/>
        </authorList>
    </citation>
    <scope>NUCLEOTIDE SEQUENCE</scope>
</reference>
<organism evidence="3">
    <name type="scientific">freshwater metagenome</name>
    <dbReference type="NCBI Taxonomy" id="449393"/>
    <lineage>
        <taxon>unclassified sequences</taxon>
        <taxon>metagenomes</taxon>
        <taxon>ecological metagenomes</taxon>
    </lineage>
</organism>
<keyword evidence="1" id="KW-0175">Coiled coil</keyword>
<proteinExistence type="inferred from homology"/>
<dbReference type="GO" id="GO:0047931">
    <property type="term" value="F:glucosamine kinase activity"/>
    <property type="evidence" value="ECO:0007669"/>
    <property type="project" value="InterPro"/>
</dbReference>
<dbReference type="Gene3D" id="3.90.1200.10">
    <property type="match status" value="1"/>
</dbReference>
<dbReference type="GO" id="GO:0046872">
    <property type="term" value="F:metal ion binding"/>
    <property type="evidence" value="ECO:0007669"/>
    <property type="project" value="InterPro"/>
</dbReference>
<feature type="coiled-coil region" evidence="1">
    <location>
        <begin position="299"/>
        <end position="326"/>
    </location>
</feature>
<evidence type="ECO:0000313" key="3">
    <source>
        <dbReference type="EMBL" id="CAB4739673.1"/>
    </source>
</evidence>
<evidence type="ECO:0000256" key="1">
    <source>
        <dbReference type="SAM" id="Coils"/>
    </source>
</evidence>
<dbReference type="InterPro" id="IPR043674">
    <property type="entry name" value="GlcN_kinase"/>
</dbReference>